<feature type="compositionally biased region" description="Basic and acidic residues" evidence="1">
    <location>
        <begin position="64"/>
        <end position="80"/>
    </location>
</feature>
<evidence type="ECO:0000313" key="2">
    <source>
        <dbReference type="EMBL" id="OWK13454.1"/>
    </source>
</evidence>
<feature type="region of interest" description="Disordered" evidence="1">
    <location>
        <begin position="33"/>
        <end position="80"/>
    </location>
</feature>
<sequence>MGNVPCAVKQCLSYQQLLREHLWIGDSVAGALEPAQVPSRGPGRPLLSRRRGASPPGALPAALLRREGLSSEKGSHRLRG</sequence>
<proteinExistence type="predicted"/>
<organism evidence="2 3">
    <name type="scientific">Cervus elaphus hippelaphus</name>
    <name type="common">European red deer</name>
    <dbReference type="NCBI Taxonomy" id="46360"/>
    <lineage>
        <taxon>Eukaryota</taxon>
        <taxon>Metazoa</taxon>
        <taxon>Chordata</taxon>
        <taxon>Craniata</taxon>
        <taxon>Vertebrata</taxon>
        <taxon>Euteleostomi</taxon>
        <taxon>Mammalia</taxon>
        <taxon>Eutheria</taxon>
        <taxon>Laurasiatheria</taxon>
        <taxon>Artiodactyla</taxon>
        <taxon>Ruminantia</taxon>
        <taxon>Pecora</taxon>
        <taxon>Cervidae</taxon>
        <taxon>Cervinae</taxon>
        <taxon>Cervus</taxon>
    </lineage>
</organism>
<dbReference type="OrthoDB" id="9803239at2759"/>
<comment type="caution">
    <text evidence="2">The sequence shown here is derived from an EMBL/GenBank/DDBJ whole genome shotgun (WGS) entry which is preliminary data.</text>
</comment>
<reference evidence="2 3" key="1">
    <citation type="journal article" date="2018" name="Mol. Genet. Genomics">
        <title>The red deer Cervus elaphus genome CerEla1.0: sequencing, annotating, genes, and chromosomes.</title>
        <authorList>
            <person name="Bana N.A."/>
            <person name="Nyiri A."/>
            <person name="Nagy J."/>
            <person name="Frank K."/>
            <person name="Nagy T."/>
            <person name="Steger V."/>
            <person name="Schiller M."/>
            <person name="Lakatos P."/>
            <person name="Sugar L."/>
            <person name="Horn P."/>
            <person name="Barta E."/>
            <person name="Orosz L."/>
        </authorList>
    </citation>
    <scope>NUCLEOTIDE SEQUENCE [LARGE SCALE GENOMIC DNA]</scope>
    <source>
        <strain evidence="2">Hungarian</strain>
    </source>
</reference>
<feature type="compositionally biased region" description="Low complexity" evidence="1">
    <location>
        <begin position="53"/>
        <end position="63"/>
    </location>
</feature>
<dbReference type="AlphaFoldDB" id="A0A212D5Q6"/>
<dbReference type="EMBL" id="MKHE01000007">
    <property type="protein sequence ID" value="OWK13454.1"/>
    <property type="molecule type" value="Genomic_DNA"/>
</dbReference>
<gene>
    <name evidence="2" type="ORF">Celaphus_00014189</name>
</gene>
<accession>A0A212D5Q6</accession>
<name>A0A212D5Q6_CEREH</name>
<evidence type="ECO:0000256" key="1">
    <source>
        <dbReference type="SAM" id="MobiDB-lite"/>
    </source>
</evidence>
<evidence type="ECO:0000313" key="3">
    <source>
        <dbReference type="Proteomes" id="UP000242450"/>
    </source>
</evidence>
<keyword evidence="3" id="KW-1185">Reference proteome</keyword>
<protein>
    <submittedName>
        <fullName evidence="2">HMGCLL1</fullName>
    </submittedName>
</protein>
<dbReference type="Proteomes" id="UP000242450">
    <property type="component" value="Chromosome 7"/>
</dbReference>